<dbReference type="SUPFAM" id="SSF53335">
    <property type="entry name" value="S-adenosyl-L-methionine-dependent methyltransferases"/>
    <property type="match status" value="1"/>
</dbReference>
<dbReference type="EMBL" id="JASCZI010120910">
    <property type="protein sequence ID" value="MED6157474.1"/>
    <property type="molecule type" value="Genomic_DNA"/>
</dbReference>
<evidence type="ECO:0000256" key="3">
    <source>
        <dbReference type="ARBA" id="ARBA00022691"/>
    </source>
</evidence>
<evidence type="ECO:0000259" key="5">
    <source>
        <dbReference type="Pfam" id="PF00891"/>
    </source>
</evidence>
<reference evidence="6 7" key="1">
    <citation type="journal article" date="2023" name="Plants (Basel)">
        <title>Bridging the Gap: Combining Genomics and Transcriptomics Approaches to Understand Stylosanthes scabra, an Orphan Legume from the Brazilian Caatinga.</title>
        <authorList>
            <person name="Ferreira-Neto J.R.C."/>
            <person name="da Silva M.D."/>
            <person name="Binneck E."/>
            <person name="de Melo N.F."/>
            <person name="da Silva R.H."/>
            <person name="de Melo A.L.T.M."/>
            <person name="Pandolfi V."/>
            <person name="Bustamante F.O."/>
            <person name="Brasileiro-Vidal A.C."/>
            <person name="Benko-Iseppon A.M."/>
        </authorList>
    </citation>
    <scope>NUCLEOTIDE SEQUENCE [LARGE SCALE GENOMIC DNA]</scope>
    <source>
        <tissue evidence="6">Leaves</tissue>
    </source>
</reference>
<keyword evidence="7" id="KW-1185">Reference proteome</keyword>
<accession>A0ABU6U906</accession>
<dbReference type="InterPro" id="IPR036388">
    <property type="entry name" value="WH-like_DNA-bd_sf"/>
</dbReference>
<evidence type="ECO:0000256" key="1">
    <source>
        <dbReference type="ARBA" id="ARBA00022603"/>
    </source>
</evidence>
<sequence length="220" mass="24065">MAHEGDAAGRGGDKGKERDASGVDGGAAVKSQERDLSLRLGLRGYTNHNSQPCPTHHPSPLDLNFEIPPPKASGVKRLLRHLTHNGFFDIVRIHDHDDEEKEAYTLTVASKLLVRGSSNCLSPIVKCFLDPAMSSSGLEFIVDVGGGNGTLCKIIGEMFPKLKCIVFDLPKVVENFLETNNNNNNNLKYVGGDMFNDSIPEADAVLLKSSPFLQREYYLL</sequence>
<keyword evidence="1" id="KW-0489">Methyltransferase</keyword>
<dbReference type="Gene3D" id="1.10.10.10">
    <property type="entry name" value="Winged helix-like DNA-binding domain superfamily/Winged helix DNA-binding domain"/>
    <property type="match status" value="1"/>
</dbReference>
<keyword evidence="2" id="KW-0808">Transferase</keyword>
<evidence type="ECO:0000313" key="7">
    <source>
        <dbReference type="Proteomes" id="UP001341840"/>
    </source>
</evidence>
<dbReference type="InterPro" id="IPR036390">
    <property type="entry name" value="WH_DNA-bd_sf"/>
</dbReference>
<feature type="domain" description="O-methyltransferase C-terminal" evidence="5">
    <location>
        <begin position="134"/>
        <end position="209"/>
    </location>
</feature>
<dbReference type="SUPFAM" id="SSF46785">
    <property type="entry name" value="Winged helix' DNA-binding domain"/>
    <property type="match status" value="1"/>
</dbReference>
<feature type="compositionally biased region" description="Basic and acidic residues" evidence="4">
    <location>
        <begin position="1"/>
        <end position="21"/>
    </location>
</feature>
<dbReference type="PROSITE" id="PS51683">
    <property type="entry name" value="SAM_OMT_II"/>
    <property type="match status" value="1"/>
</dbReference>
<dbReference type="Proteomes" id="UP001341840">
    <property type="component" value="Unassembled WGS sequence"/>
</dbReference>
<name>A0ABU6U906_9FABA</name>
<comment type="caution">
    <text evidence="6">The sequence shown here is derived from an EMBL/GenBank/DDBJ whole genome shotgun (WGS) entry which is preliminary data.</text>
</comment>
<dbReference type="InterPro" id="IPR016461">
    <property type="entry name" value="COMT-like"/>
</dbReference>
<organism evidence="6 7">
    <name type="scientific">Stylosanthes scabra</name>
    <dbReference type="NCBI Taxonomy" id="79078"/>
    <lineage>
        <taxon>Eukaryota</taxon>
        <taxon>Viridiplantae</taxon>
        <taxon>Streptophyta</taxon>
        <taxon>Embryophyta</taxon>
        <taxon>Tracheophyta</taxon>
        <taxon>Spermatophyta</taxon>
        <taxon>Magnoliopsida</taxon>
        <taxon>eudicotyledons</taxon>
        <taxon>Gunneridae</taxon>
        <taxon>Pentapetalae</taxon>
        <taxon>rosids</taxon>
        <taxon>fabids</taxon>
        <taxon>Fabales</taxon>
        <taxon>Fabaceae</taxon>
        <taxon>Papilionoideae</taxon>
        <taxon>50 kb inversion clade</taxon>
        <taxon>dalbergioids sensu lato</taxon>
        <taxon>Dalbergieae</taxon>
        <taxon>Pterocarpus clade</taxon>
        <taxon>Stylosanthes</taxon>
    </lineage>
</organism>
<evidence type="ECO:0000313" key="6">
    <source>
        <dbReference type="EMBL" id="MED6157474.1"/>
    </source>
</evidence>
<proteinExistence type="predicted"/>
<dbReference type="InterPro" id="IPR001077">
    <property type="entry name" value="COMT_C"/>
</dbReference>
<keyword evidence="3" id="KW-0949">S-adenosyl-L-methionine</keyword>
<feature type="region of interest" description="Disordered" evidence="4">
    <location>
        <begin position="1"/>
        <end position="30"/>
    </location>
</feature>
<evidence type="ECO:0000256" key="4">
    <source>
        <dbReference type="SAM" id="MobiDB-lite"/>
    </source>
</evidence>
<dbReference type="PANTHER" id="PTHR11746">
    <property type="entry name" value="O-METHYLTRANSFERASE"/>
    <property type="match status" value="1"/>
</dbReference>
<dbReference type="InterPro" id="IPR029063">
    <property type="entry name" value="SAM-dependent_MTases_sf"/>
</dbReference>
<dbReference type="Pfam" id="PF00891">
    <property type="entry name" value="Methyltransf_2"/>
    <property type="match status" value="1"/>
</dbReference>
<gene>
    <name evidence="6" type="ORF">PIB30_023371</name>
</gene>
<evidence type="ECO:0000256" key="2">
    <source>
        <dbReference type="ARBA" id="ARBA00022679"/>
    </source>
</evidence>
<dbReference type="Gene3D" id="3.40.50.150">
    <property type="entry name" value="Vaccinia Virus protein VP39"/>
    <property type="match status" value="1"/>
</dbReference>
<protein>
    <recommendedName>
        <fullName evidence="5">O-methyltransferase C-terminal domain-containing protein</fullName>
    </recommendedName>
</protein>